<keyword evidence="9" id="KW-1185">Reference proteome</keyword>
<dbReference type="InterPro" id="IPR011010">
    <property type="entry name" value="DNA_brk_join_enz"/>
</dbReference>
<accession>A0A1G7I0L2</accession>
<evidence type="ECO:0000256" key="1">
    <source>
        <dbReference type="ARBA" id="ARBA00008857"/>
    </source>
</evidence>
<evidence type="ECO:0000313" key="8">
    <source>
        <dbReference type="EMBL" id="SDF06113.1"/>
    </source>
</evidence>
<keyword evidence="3 5" id="KW-0238">DNA-binding</keyword>
<evidence type="ECO:0000256" key="2">
    <source>
        <dbReference type="ARBA" id="ARBA00022908"/>
    </source>
</evidence>
<dbReference type="EMBL" id="FNAP01000028">
    <property type="protein sequence ID" value="SDF06113.1"/>
    <property type="molecule type" value="Genomic_DNA"/>
</dbReference>
<feature type="domain" description="Core-binding (CB)" evidence="7">
    <location>
        <begin position="101"/>
        <end position="181"/>
    </location>
</feature>
<dbReference type="InterPro" id="IPR002104">
    <property type="entry name" value="Integrase_catalytic"/>
</dbReference>
<dbReference type="InterPro" id="IPR053876">
    <property type="entry name" value="Phage_int_M"/>
</dbReference>
<gene>
    <name evidence="8" type="ORF">SAMN05421720_1282</name>
</gene>
<evidence type="ECO:0000259" key="6">
    <source>
        <dbReference type="PROSITE" id="PS51898"/>
    </source>
</evidence>
<dbReference type="InterPro" id="IPR010998">
    <property type="entry name" value="Integrase_recombinase_N"/>
</dbReference>
<sequence>MGQVLTDRFVKAKKPGAARLEIPDAGVQGLYFVVQPTGGKSWALRYRWQGSPVKYRLGDYPVIGLAEARDKSRDALRLLDAGTDPREVKRTQAVPEAPPDDTIRDIITEFIARHAKVRNRSWQEVERVLRREVEPAWGHRRIGEIERKDVIRLIDSVVDRGAPVMANRVLAHTRKLFNWAVSRDLVATSVCAGVAAPAQETKRDRVLSEAGLRALWTACDDVGEPFGSIVRLLILTGQRRDEVAGMRWTEVDTDAALWTIPGERAKNGVRHPVPLGETALSILASRPRVMAADESGGGTARHVFTTTGASPFSGFSKAKARLDAAMERRLAEETGEATGDGPMAPWRLHDIRRTVATGLQRLGVRLEVTEAILDHVSGSRAGVIGIYQRHDWANEKRAALEAWERHVMETVMAQPLGQSGVDRIGQGAPQKRDGG</sequence>
<protein>
    <submittedName>
        <fullName evidence="8">Site-specific recombinase XerD</fullName>
    </submittedName>
</protein>
<dbReference type="Pfam" id="PF00589">
    <property type="entry name" value="Phage_integrase"/>
    <property type="match status" value="1"/>
</dbReference>
<dbReference type="Pfam" id="PF22022">
    <property type="entry name" value="Phage_int_M"/>
    <property type="match status" value="1"/>
</dbReference>
<dbReference type="AlphaFoldDB" id="A0A1G7I0L2"/>
<dbReference type="Gene3D" id="1.10.443.10">
    <property type="entry name" value="Intergrase catalytic core"/>
    <property type="match status" value="1"/>
</dbReference>
<evidence type="ECO:0000256" key="4">
    <source>
        <dbReference type="ARBA" id="ARBA00023172"/>
    </source>
</evidence>
<organism evidence="8 9">
    <name type="scientific">Rhodospira trueperi</name>
    <dbReference type="NCBI Taxonomy" id="69960"/>
    <lineage>
        <taxon>Bacteria</taxon>
        <taxon>Pseudomonadati</taxon>
        <taxon>Pseudomonadota</taxon>
        <taxon>Alphaproteobacteria</taxon>
        <taxon>Rhodospirillales</taxon>
        <taxon>Rhodospirillaceae</taxon>
        <taxon>Rhodospira</taxon>
    </lineage>
</organism>
<dbReference type="RefSeq" id="WP_176793900.1">
    <property type="nucleotide sequence ID" value="NZ_FNAP01000028.1"/>
</dbReference>
<dbReference type="InterPro" id="IPR038488">
    <property type="entry name" value="Integrase_DNA-bd_sf"/>
</dbReference>
<dbReference type="Pfam" id="PF13356">
    <property type="entry name" value="Arm-DNA-bind_3"/>
    <property type="match status" value="1"/>
</dbReference>
<dbReference type="InterPro" id="IPR044068">
    <property type="entry name" value="CB"/>
</dbReference>
<reference evidence="8 9" key="1">
    <citation type="submission" date="2016-10" db="EMBL/GenBank/DDBJ databases">
        <authorList>
            <person name="de Groot N.N."/>
        </authorList>
    </citation>
    <scope>NUCLEOTIDE SEQUENCE [LARGE SCALE GENOMIC DNA]</scope>
    <source>
        <strain evidence="8 9">ATCC 700224</strain>
    </source>
</reference>
<feature type="domain" description="Tyr recombinase" evidence="6">
    <location>
        <begin position="202"/>
        <end position="401"/>
    </location>
</feature>
<comment type="similarity">
    <text evidence="1">Belongs to the 'phage' integrase family.</text>
</comment>
<evidence type="ECO:0000259" key="7">
    <source>
        <dbReference type="PROSITE" id="PS51900"/>
    </source>
</evidence>
<dbReference type="CDD" id="cd00801">
    <property type="entry name" value="INT_P4_C"/>
    <property type="match status" value="1"/>
</dbReference>
<evidence type="ECO:0000313" key="9">
    <source>
        <dbReference type="Proteomes" id="UP000199412"/>
    </source>
</evidence>
<dbReference type="InterPro" id="IPR013762">
    <property type="entry name" value="Integrase-like_cat_sf"/>
</dbReference>
<dbReference type="PROSITE" id="PS51900">
    <property type="entry name" value="CB"/>
    <property type="match status" value="1"/>
</dbReference>
<dbReference type="PROSITE" id="PS51898">
    <property type="entry name" value="TYR_RECOMBINASE"/>
    <property type="match status" value="1"/>
</dbReference>
<evidence type="ECO:0000256" key="5">
    <source>
        <dbReference type="PROSITE-ProRule" id="PRU01248"/>
    </source>
</evidence>
<dbReference type="InterPro" id="IPR025166">
    <property type="entry name" value="Integrase_DNA_bind_dom"/>
</dbReference>
<dbReference type="Gene3D" id="3.30.160.390">
    <property type="entry name" value="Integrase, DNA-binding domain"/>
    <property type="match status" value="1"/>
</dbReference>
<dbReference type="Proteomes" id="UP000199412">
    <property type="component" value="Unassembled WGS sequence"/>
</dbReference>
<keyword evidence="4" id="KW-0233">DNA recombination</keyword>
<proteinExistence type="inferred from homology"/>
<dbReference type="PANTHER" id="PTHR30629">
    <property type="entry name" value="PROPHAGE INTEGRASE"/>
    <property type="match status" value="1"/>
</dbReference>
<dbReference type="InterPro" id="IPR050808">
    <property type="entry name" value="Phage_Integrase"/>
</dbReference>
<evidence type="ECO:0000256" key="3">
    <source>
        <dbReference type="ARBA" id="ARBA00023125"/>
    </source>
</evidence>
<dbReference type="GO" id="GO:0006310">
    <property type="term" value="P:DNA recombination"/>
    <property type="evidence" value="ECO:0007669"/>
    <property type="project" value="UniProtKB-KW"/>
</dbReference>
<dbReference type="GO" id="GO:0003677">
    <property type="term" value="F:DNA binding"/>
    <property type="evidence" value="ECO:0007669"/>
    <property type="project" value="UniProtKB-UniRule"/>
</dbReference>
<dbReference type="GO" id="GO:0015074">
    <property type="term" value="P:DNA integration"/>
    <property type="evidence" value="ECO:0007669"/>
    <property type="project" value="UniProtKB-KW"/>
</dbReference>
<dbReference type="SUPFAM" id="SSF56349">
    <property type="entry name" value="DNA breaking-rejoining enzymes"/>
    <property type="match status" value="1"/>
</dbReference>
<name>A0A1G7I0L2_9PROT</name>
<keyword evidence="2" id="KW-0229">DNA integration</keyword>
<dbReference type="PANTHER" id="PTHR30629:SF2">
    <property type="entry name" value="PROPHAGE INTEGRASE INTS-RELATED"/>
    <property type="match status" value="1"/>
</dbReference>
<dbReference type="Gene3D" id="1.10.150.130">
    <property type="match status" value="1"/>
</dbReference>
<dbReference type="STRING" id="69960.SAMN05421720_1282"/>